<gene>
    <name evidence="1" type="ORF">V5799_029596</name>
</gene>
<accession>A0AAQ4EQQ7</accession>
<dbReference type="Proteomes" id="UP001321473">
    <property type="component" value="Unassembled WGS sequence"/>
</dbReference>
<evidence type="ECO:0000313" key="1">
    <source>
        <dbReference type="EMBL" id="KAK8777059.1"/>
    </source>
</evidence>
<dbReference type="AlphaFoldDB" id="A0AAQ4EQQ7"/>
<organism evidence="1 2">
    <name type="scientific">Amblyomma americanum</name>
    <name type="common">Lone star tick</name>
    <dbReference type="NCBI Taxonomy" id="6943"/>
    <lineage>
        <taxon>Eukaryota</taxon>
        <taxon>Metazoa</taxon>
        <taxon>Ecdysozoa</taxon>
        <taxon>Arthropoda</taxon>
        <taxon>Chelicerata</taxon>
        <taxon>Arachnida</taxon>
        <taxon>Acari</taxon>
        <taxon>Parasitiformes</taxon>
        <taxon>Ixodida</taxon>
        <taxon>Ixodoidea</taxon>
        <taxon>Ixodidae</taxon>
        <taxon>Amblyomminae</taxon>
        <taxon>Amblyomma</taxon>
    </lineage>
</organism>
<dbReference type="EMBL" id="JARKHS020012256">
    <property type="protein sequence ID" value="KAK8777059.1"/>
    <property type="molecule type" value="Genomic_DNA"/>
</dbReference>
<sequence length="74" mass="8530">MQVTIRTCTASTDSARRQHLPLVSFGRSAPVRGRRNSAVYEEYITEVLSKPINEAAHTFLKQATHLYDEYFRDK</sequence>
<protein>
    <submittedName>
        <fullName evidence="1">Uncharacterized protein</fullName>
    </submittedName>
</protein>
<reference evidence="1 2" key="1">
    <citation type="journal article" date="2023" name="Arcadia Sci">
        <title>De novo assembly of a long-read Amblyomma americanum tick genome.</title>
        <authorList>
            <person name="Chou S."/>
            <person name="Poskanzer K.E."/>
            <person name="Rollins M."/>
            <person name="Thuy-Boun P.S."/>
        </authorList>
    </citation>
    <scope>NUCLEOTIDE SEQUENCE [LARGE SCALE GENOMIC DNA]</scope>
    <source>
        <strain evidence="1">F_SG_1</strain>
        <tissue evidence="1">Salivary glands</tissue>
    </source>
</reference>
<proteinExistence type="predicted"/>
<evidence type="ECO:0000313" key="2">
    <source>
        <dbReference type="Proteomes" id="UP001321473"/>
    </source>
</evidence>
<comment type="caution">
    <text evidence="1">The sequence shown here is derived from an EMBL/GenBank/DDBJ whole genome shotgun (WGS) entry which is preliminary data.</text>
</comment>
<name>A0AAQ4EQQ7_AMBAM</name>
<keyword evidence="2" id="KW-1185">Reference proteome</keyword>